<feature type="compositionally biased region" description="Polar residues" evidence="13">
    <location>
        <begin position="159"/>
        <end position="171"/>
    </location>
</feature>
<keyword evidence="8" id="KW-0564">Palmitate</keyword>
<dbReference type="InterPro" id="IPR017438">
    <property type="entry name" value="ATP-NAD_kinase_N"/>
</dbReference>
<evidence type="ECO:0000256" key="5">
    <source>
        <dbReference type="ARBA" id="ARBA00022840"/>
    </source>
</evidence>
<feature type="region of interest" description="Disordered" evidence="13">
    <location>
        <begin position="159"/>
        <end position="179"/>
    </location>
</feature>
<dbReference type="InterPro" id="IPR001206">
    <property type="entry name" value="Diacylglycerol_kinase_cat_dom"/>
</dbReference>
<dbReference type="PANTHER" id="PTHR12358">
    <property type="entry name" value="SPHINGOSINE KINASE"/>
    <property type="match status" value="1"/>
</dbReference>
<keyword evidence="5" id="KW-0067">ATP-binding</keyword>
<dbReference type="InterPro" id="IPR016064">
    <property type="entry name" value="NAD/diacylglycerol_kinase_sf"/>
</dbReference>
<dbReference type="Gene3D" id="3.40.50.10330">
    <property type="entry name" value="Probable inorganic polyphosphate/atp-NAD kinase, domain 1"/>
    <property type="match status" value="1"/>
</dbReference>
<dbReference type="FunFam" id="3.40.50.10330:FF:000005">
    <property type="entry name" value="Sphingosine kinase 2"/>
    <property type="match status" value="1"/>
</dbReference>
<dbReference type="GO" id="GO:0019722">
    <property type="term" value="P:calcium-mediated signaling"/>
    <property type="evidence" value="ECO:0007669"/>
    <property type="project" value="UniProtKB-ARBA"/>
</dbReference>
<organism evidence="15 16">
    <name type="scientific">Maudiozyma exigua</name>
    <name type="common">Yeast</name>
    <name type="synonym">Kazachstania exigua</name>
    <dbReference type="NCBI Taxonomy" id="34358"/>
    <lineage>
        <taxon>Eukaryota</taxon>
        <taxon>Fungi</taxon>
        <taxon>Dikarya</taxon>
        <taxon>Ascomycota</taxon>
        <taxon>Saccharomycotina</taxon>
        <taxon>Saccharomycetes</taxon>
        <taxon>Saccharomycetales</taxon>
        <taxon>Saccharomycetaceae</taxon>
        <taxon>Maudiozyma</taxon>
    </lineage>
</organism>
<keyword evidence="6" id="KW-0443">Lipid metabolism</keyword>
<keyword evidence="2" id="KW-0808">Transferase</keyword>
<evidence type="ECO:0000256" key="4">
    <source>
        <dbReference type="ARBA" id="ARBA00022777"/>
    </source>
</evidence>
<evidence type="ECO:0000313" key="16">
    <source>
        <dbReference type="Proteomes" id="UP000750334"/>
    </source>
</evidence>
<dbReference type="GO" id="GO:0046512">
    <property type="term" value="P:sphingosine biosynthetic process"/>
    <property type="evidence" value="ECO:0007669"/>
    <property type="project" value="TreeGrafter"/>
</dbReference>
<dbReference type="OrthoDB" id="3853857at2759"/>
<sequence>MNSDLSLVSATYSRALLTKEGIVVKTQGPVTDAYENNPNNGKNTFSFITGCFTCLDTDIECDPSSVGLLPNNTLIPFRRILNAKSLSKSTQNNSSSNAGQSNGRNSSMDTPDKKINTFDSDNEDTRDCLIELTFVVPSGNDIVPRKLNLSIEYVPTVTTTGPTRENMSSTSSEDDRELNSLDDTENIVETILQRSFEGIKRHKSILVVINPYGGKGKARKLYETKCHPILASTECKIDIAYTKYAKHAMDIAKEIDLEKYDTIACASGDGIPYEIINGLYQRPDHVAAFNKLTVTQLPCGSGNAMSISCHWTNNPSYAALCLVKSNEARIDMMCCSQESYANESPRLSFLSQTYGVIAESDINTEFIRWMGPSRFELGVAVTVLQGRKYPCDLYVKYAVKDKKDIQIHYIEHKNKTTLLFDREVTTPEERNAKLATNNDLTEDDFKLKYNLNDDIPQDWERLNPDISNNLQIFYTGKMPYMAADTKFFPAALPSDGSFDMVITDSRTPLTKITPILLSLDKGTHILEPEVIHAKILAYRLVPRIQEGLFSVDGEKFPLETMQVEILPRLVKTLLVNGSYIDSEFDTMV</sequence>
<evidence type="ECO:0000256" key="13">
    <source>
        <dbReference type="SAM" id="MobiDB-lite"/>
    </source>
</evidence>
<evidence type="ECO:0000256" key="11">
    <source>
        <dbReference type="ARBA" id="ARBA00052341"/>
    </source>
</evidence>
<comment type="catalytic activity">
    <reaction evidence="12">
        <text>sphinganine + ATP = sphinganine 1-phosphate + ADP + H(+)</text>
        <dbReference type="Rhea" id="RHEA:15465"/>
        <dbReference type="ChEBI" id="CHEBI:15378"/>
        <dbReference type="ChEBI" id="CHEBI:30616"/>
        <dbReference type="ChEBI" id="CHEBI:57817"/>
        <dbReference type="ChEBI" id="CHEBI:57939"/>
        <dbReference type="ChEBI" id="CHEBI:456216"/>
        <dbReference type="EC" id="2.7.1.91"/>
    </reaction>
    <physiologicalReaction direction="left-to-right" evidence="12">
        <dbReference type="Rhea" id="RHEA:15466"/>
    </physiologicalReaction>
</comment>
<protein>
    <recommendedName>
        <fullName evidence="10">sphingosine kinase</fullName>
        <ecNumber evidence="10">2.7.1.91</ecNumber>
    </recommendedName>
</protein>
<dbReference type="PANTHER" id="PTHR12358:SF31">
    <property type="entry name" value="ACYLGLYCEROL KINASE, MITOCHONDRIAL"/>
    <property type="match status" value="1"/>
</dbReference>
<keyword evidence="7" id="KW-0472">Membrane</keyword>
<evidence type="ECO:0000256" key="3">
    <source>
        <dbReference type="ARBA" id="ARBA00022741"/>
    </source>
</evidence>
<comment type="catalytic activity">
    <reaction evidence="9">
        <text>a sphingoid base + ATP = a sphingoid 1-phosphate + ADP + H(+)</text>
        <dbReference type="Rhea" id="RHEA:51496"/>
        <dbReference type="ChEBI" id="CHEBI:15378"/>
        <dbReference type="ChEBI" id="CHEBI:30616"/>
        <dbReference type="ChEBI" id="CHEBI:76941"/>
        <dbReference type="ChEBI" id="CHEBI:84410"/>
        <dbReference type="ChEBI" id="CHEBI:456216"/>
        <dbReference type="EC" id="2.7.1.91"/>
    </reaction>
</comment>
<feature type="region of interest" description="Disordered" evidence="13">
    <location>
        <begin position="86"/>
        <end position="120"/>
    </location>
</feature>
<dbReference type="GO" id="GO:0012505">
    <property type="term" value="C:endomembrane system"/>
    <property type="evidence" value="ECO:0007669"/>
    <property type="project" value="UniProtKB-SubCell"/>
</dbReference>
<evidence type="ECO:0000313" key="15">
    <source>
        <dbReference type="EMBL" id="KAG0661613.1"/>
    </source>
</evidence>
<keyword evidence="16" id="KW-1185">Reference proteome</keyword>
<dbReference type="AlphaFoldDB" id="A0A9P7B610"/>
<accession>A0A9P7B610</accession>
<dbReference type="EC" id="2.7.1.91" evidence="10"/>
<dbReference type="GO" id="GO:0016020">
    <property type="term" value="C:membrane"/>
    <property type="evidence" value="ECO:0007669"/>
    <property type="project" value="TreeGrafter"/>
</dbReference>
<dbReference type="SMART" id="SM00046">
    <property type="entry name" value="DAGKc"/>
    <property type="match status" value="1"/>
</dbReference>
<reference evidence="15 16" key="1">
    <citation type="submission" date="2020-11" db="EMBL/GenBank/DDBJ databases">
        <title>Kefir isolates.</title>
        <authorList>
            <person name="Marcisauskas S."/>
            <person name="Kim Y."/>
            <person name="Blasche S."/>
        </authorList>
    </citation>
    <scope>NUCLEOTIDE SEQUENCE [LARGE SCALE GENOMIC DNA]</scope>
    <source>
        <strain evidence="15 16">OG2</strain>
    </source>
</reference>
<evidence type="ECO:0000259" key="14">
    <source>
        <dbReference type="PROSITE" id="PS50146"/>
    </source>
</evidence>
<dbReference type="GO" id="GO:0005737">
    <property type="term" value="C:cytoplasm"/>
    <property type="evidence" value="ECO:0007669"/>
    <property type="project" value="TreeGrafter"/>
</dbReference>
<keyword evidence="8" id="KW-0449">Lipoprotein</keyword>
<keyword evidence="4 15" id="KW-0418">Kinase</keyword>
<evidence type="ECO:0000256" key="7">
    <source>
        <dbReference type="ARBA" id="ARBA00023136"/>
    </source>
</evidence>
<evidence type="ECO:0000256" key="9">
    <source>
        <dbReference type="ARBA" id="ARBA00043822"/>
    </source>
</evidence>
<keyword evidence="3" id="KW-0547">Nucleotide-binding</keyword>
<feature type="compositionally biased region" description="Low complexity" evidence="13">
    <location>
        <begin position="86"/>
        <end position="107"/>
    </location>
</feature>
<comment type="subcellular location">
    <subcellularLocation>
        <location evidence="1">Endomembrane system</location>
    </subcellularLocation>
</comment>
<dbReference type="PROSITE" id="PS50146">
    <property type="entry name" value="DAGK"/>
    <property type="match status" value="1"/>
</dbReference>
<dbReference type="GO" id="GO:0005524">
    <property type="term" value="F:ATP binding"/>
    <property type="evidence" value="ECO:0007669"/>
    <property type="project" value="UniProtKB-KW"/>
</dbReference>
<dbReference type="EMBL" id="PUHR01000158">
    <property type="protein sequence ID" value="KAG0661613.1"/>
    <property type="molecule type" value="Genomic_DNA"/>
</dbReference>
<evidence type="ECO:0000256" key="2">
    <source>
        <dbReference type="ARBA" id="ARBA00022679"/>
    </source>
</evidence>
<evidence type="ECO:0000256" key="6">
    <source>
        <dbReference type="ARBA" id="ARBA00022919"/>
    </source>
</evidence>
<evidence type="ECO:0000256" key="1">
    <source>
        <dbReference type="ARBA" id="ARBA00004308"/>
    </source>
</evidence>
<keyword evidence="6" id="KW-0746">Sphingolipid metabolism</keyword>
<dbReference type="InterPro" id="IPR050187">
    <property type="entry name" value="Lipid_Phosphate_FormReg"/>
</dbReference>
<evidence type="ECO:0000256" key="12">
    <source>
        <dbReference type="ARBA" id="ARBA00052914"/>
    </source>
</evidence>
<dbReference type="GO" id="GO:0008481">
    <property type="term" value="F:sphingosine kinase activity"/>
    <property type="evidence" value="ECO:0007669"/>
    <property type="project" value="UniProtKB-EC"/>
</dbReference>
<dbReference type="SUPFAM" id="SSF111331">
    <property type="entry name" value="NAD kinase/diacylglycerol kinase-like"/>
    <property type="match status" value="1"/>
</dbReference>
<comment type="caution">
    <text evidence="15">The sequence shown here is derived from an EMBL/GenBank/DDBJ whole genome shotgun (WGS) entry which is preliminary data.</text>
</comment>
<dbReference type="Pfam" id="PF00781">
    <property type="entry name" value="DAGK_cat"/>
    <property type="match status" value="1"/>
</dbReference>
<evidence type="ECO:0000256" key="10">
    <source>
        <dbReference type="ARBA" id="ARBA00044037"/>
    </source>
</evidence>
<evidence type="ECO:0000256" key="8">
    <source>
        <dbReference type="ARBA" id="ARBA00023139"/>
    </source>
</evidence>
<dbReference type="Gene3D" id="2.60.200.40">
    <property type="match status" value="1"/>
</dbReference>
<name>A0A9P7B610_MAUEX</name>
<feature type="domain" description="DAGKc" evidence="14">
    <location>
        <begin position="200"/>
        <end position="339"/>
    </location>
</feature>
<comment type="catalytic activity">
    <reaction evidence="11">
        <text>(4R)-hydroxysphinganine + ATP = (4R)-hydroxysphinganine 1-phosphate + ADP + H(+)</text>
        <dbReference type="Rhea" id="RHEA:33563"/>
        <dbReference type="ChEBI" id="CHEBI:15378"/>
        <dbReference type="ChEBI" id="CHEBI:30616"/>
        <dbReference type="ChEBI" id="CHEBI:64124"/>
        <dbReference type="ChEBI" id="CHEBI:64795"/>
        <dbReference type="ChEBI" id="CHEBI:456216"/>
        <dbReference type="EC" id="2.7.1.91"/>
    </reaction>
    <physiologicalReaction direction="left-to-right" evidence="11">
        <dbReference type="Rhea" id="RHEA:33564"/>
    </physiologicalReaction>
</comment>
<gene>
    <name evidence="15" type="primary">LCB4</name>
    <name evidence="15" type="ORF">C6P45_001290</name>
</gene>
<proteinExistence type="predicted"/>
<dbReference type="Proteomes" id="UP000750334">
    <property type="component" value="Unassembled WGS sequence"/>
</dbReference>